<evidence type="ECO:0000256" key="1">
    <source>
        <dbReference type="SAM" id="SignalP"/>
    </source>
</evidence>
<name>F2JXN2_MARM1</name>
<keyword evidence="1" id="KW-0732">Signal</keyword>
<dbReference type="Gene3D" id="3.20.20.70">
    <property type="entry name" value="Aldolase class I"/>
    <property type="match status" value="1"/>
</dbReference>
<dbReference type="KEGG" id="mme:Marme_3820"/>
<dbReference type="SUPFAM" id="SSF51445">
    <property type="entry name" value="(Trans)glycosidases"/>
    <property type="match status" value="1"/>
</dbReference>
<dbReference type="Proteomes" id="UP000001062">
    <property type="component" value="Chromosome"/>
</dbReference>
<dbReference type="Pfam" id="PF03537">
    <property type="entry name" value="Glyco_hydro_114"/>
    <property type="match status" value="1"/>
</dbReference>
<evidence type="ECO:0000259" key="2">
    <source>
        <dbReference type="Pfam" id="PF03537"/>
    </source>
</evidence>
<evidence type="ECO:0000313" key="4">
    <source>
        <dbReference type="Proteomes" id="UP000001062"/>
    </source>
</evidence>
<feature type="signal peptide" evidence="1">
    <location>
        <begin position="1"/>
        <end position="19"/>
    </location>
</feature>
<keyword evidence="4" id="KW-1185">Reference proteome</keyword>
<dbReference type="STRING" id="717774.Marme_3820"/>
<dbReference type="RefSeq" id="WP_013662932.1">
    <property type="nucleotide sequence ID" value="NC_015276.1"/>
</dbReference>
<feature type="domain" description="Glycoside-hydrolase family GH114 TIM-barrel" evidence="2">
    <location>
        <begin position="30"/>
        <end position="255"/>
    </location>
</feature>
<reference evidence="3 4" key="1">
    <citation type="journal article" date="2012" name="Stand. Genomic Sci.">
        <title>Complete genome sequence of the melanogenic marine bacterium Marinomonas mediterranea type strain (MMB-1(T)).</title>
        <authorList>
            <person name="Lucas-Elio P."/>
            <person name="Goodwin L."/>
            <person name="Woyke T."/>
            <person name="Pitluck S."/>
            <person name="Nolan M."/>
            <person name="Kyrpides N.C."/>
            <person name="Detter J.C."/>
            <person name="Copeland A."/>
            <person name="Teshima H."/>
            <person name="Bruce D."/>
            <person name="Detter C."/>
            <person name="Tapia R."/>
            <person name="Han S."/>
            <person name="Land M.L."/>
            <person name="Ivanova N."/>
            <person name="Mikhailova N."/>
            <person name="Johnston A.W."/>
            <person name="Sanchez-Amat A."/>
        </authorList>
    </citation>
    <scope>NUCLEOTIDE SEQUENCE [LARGE SCALE GENOMIC DNA]</scope>
    <source>
        <strain evidence="4">ATCC 700492 / JCM 21426 / NBRC 103028 / MMB-1</strain>
    </source>
</reference>
<protein>
    <submittedName>
        <fullName evidence="3">TM1410 hypothetical-related protein</fullName>
    </submittedName>
</protein>
<proteinExistence type="predicted"/>
<organism evidence="3 4">
    <name type="scientific">Marinomonas mediterranea (strain ATCC 700492 / JCM 21426 / NBRC 103028 / MMB-1)</name>
    <dbReference type="NCBI Taxonomy" id="717774"/>
    <lineage>
        <taxon>Bacteria</taxon>
        <taxon>Pseudomonadati</taxon>
        <taxon>Pseudomonadota</taxon>
        <taxon>Gammaproteobacteria</taxon>
        <taxon>Oceanospirillales</taxon>
        <taxon>Oceanospirillaceae</taxon>
        <taxon>Marinomonas</taxon>
    </lineage>
</organism>
<dbReference type="PANTHER" id="PTHR35273">
    <property type="entry name" value="ALPHA-1,4 POLYGALACTOSAMINIDASE, PUTATIVE (AFU_ORTHOLOGUE AFUA_3G07890)-RELATED"/>
    <property type="match status" value="1"/>
</dbReference>
<gene>
    <name evidence="3" type="ordered locus">Marme_3820</name>
</gene>
<sequence precursor="true">MRFRPLLPLFVMFSSVCFAVGKYQPVIGDTWQWQLQGTLNTDYNATVYDIDLFDTSWKTIRALHAKRHKVICYFSAGTYEEWRDDKDRFKPEHIGTALDDWKGEYWIDIRARHIKKVMIARLDLAKTKGCDGVEPDNVDGYLKETGFNLTYDDQIAFNRFLAGEAHQRGMIVALKNDLDQVAELVSYFDLAINEQCFEFDECDKLQPFIDQNKPVFNAEYKAEWANNGPLKQRLCDDAKKRQIQTLVLPLALDDSYRYACP</sequence>
<dbReference type="EMBL" id="CP002583">
    <property type="protein sequence ID" value="ADZ93030.1"/>
    <property type="molecule type" value="Genomic_DNA"/>
</dbReference>
<dbReference type="PATRIC" id="fig|717774.3.peg.3935"/>
<dbReference type="InterPro" id="IPR004352">
    <property type="entry name" value="GH114_TIM-barrel"/>
</dbReference>
<accession>F2JXN2</accession>
<dbReference type="OrthoDB" id="505502at2"/>
<evidence type="ECO:0000313" key="3">
    <source>
        <dbReference type="EMBL" id="ADZ93030.1"/>
    </source>
</evidence>
<dbReference type="AlphaFoldDB" id="F2JXN2"/>
<feature type="chain" id="PRO_5003279311" evidence="1">
    <location>
        <begin position="20"/>
        <end position="261"/>
    </location>
</feature>
<dbReference type="HOGENOM" id="CLU_051214_1_1_6"/>
<dbReference type="PANTHER" id="PTHR35273:SF2">
    <property type="entry name" value="ALPHA-GALACTOSIDASE"/>
    <property type="match status" value="1"/>
</dbReference>
<dbReference type="InterPro" id="IPR017853">
    <property type="entry name" value="GH"/>
</dbReference>
<dbReference type="eggNOG" id="COG3868">
    <property type="taxonomic scope" value="Bacteria"/>
</dbReference>
<dbReference type="InterPro" id="IPR013785">
    <property type="entry name" value="Aldolase_TIM"/>
</dbReference>